<protein>
    <submittedName>
        <fullName evidence="1">Uncharacterized protein</fullName>
    </submittedName>
</protein>
<proteinExistence type="predicted"/>
<gene>
    <name evidence="1" type="ORF">METZ01_LOCUS444628</name>
</gene>
<dbReference type="AlphaFoldDB" id="A0A382Z8D4"/>
<feature type="non-terminal residue" evidence="1">
    <location>
        <position position="1"/>
    </location>
</feature>
<reference evidence="1" key="1">
    <citation type="submission" date="2018-05" db="EMBL/GenBank/DDBJ databases">
        <authorList>
            <person name="Lanie J.A."/>
            <person name="Ng W.-L."/>
            <person name="Kazmierczak K.M."/>
            <person name="Andrzejewski T.M."/>
            <person name="Davidsen T.M."/>
            <person name="Wayne K.J."/>
            <person name="Tettelin H."/>
            <person name="Glass J.I."/>
            <person name="Rusch D."/>
            <person name="Podicherti R."/>
            <person name="Tsui H.-C.T."/>
            <person name="Winkler M.E."/>
        </authorList>
    </citation>
    <scope>NUCLEOTIDE SEQUENCE</scope>
</reference>
<sequence length="39" mass="4005">PANLDGGSYVELDAVGDTVVLLFNDGAWQIIGGHGYTVA</sequence>
<dbReference type="EMBL" id="UINC01181859">
    <property type="protein sequence ID" value="SVD91774.1"/>
    <property type="molecule type" value="Genomic_DNA"/>
</dbReference>
<organism evidence="1">
    <name type="scientific">marine metagenome</name>
    <dbReference type="NCBI Taxonomy" id="408172"/>
    <lineage>
        <taxon>unclassified sequences</taxon>
        <taxon>metagenomes</taxon>
        <taxon>ecological metagenomes</taxon>
    </lineage>
</organism>
<accession>A0A382Z8D4</accession>
<name>A0A382Z8D4_9ZZZZ</name>
<evidence type="ECO:0000313" key="1">
    <source>
        <dbReference type="EMBL" id="SVD91774.1"/>
    </source>
</evidence>